<dbReference type="EMBL" id="JBHLTQ010000003">
    <property type="protein sequence ID" value="MFC0604472.1"/>
    <property type="molecule type" value="Genomic_DNA"/>
</dbReference>
<evidence type="ECO:0000313" key="2">
    <source>
        <dbReference type="Proteomes" id="UP001589832"/>
    </source>
</evidence>
<keyword evidence="2" id="KW-1185">Reference proteome</keyword>
<gene>
    <name evidence="1" type="ORF">ACFFGA_07895</name>
</gene>
<evidence type="ECO:0000313" key="1">
    <source>
        <dbReference type="EMBL" id="MFC0604472.1"/>
    </source>
</evidence>
<dbReference type="RefSeq" id="WP_386062151.1">
    <property type="nucleotide sequence ID" value="NZ_JBHLTQ010000003.1"/>
</dbReference>
<protein>
    <submittedName>
        <fullName evidence="1">Uncharacterized protein</fullName>
    </submittedName>
</protein>
<name>A0ABV6Q8A4_9FLAO</name>
<organism evidence="1 2">
    <name type="scientific">Winogradskyella pulchriflava</name>
    <dbReference type="NCBI Taxonomy" id="1110688"/>
    <lineage>
        <taxon>Bacteria</taxon>
        <taxon>Pseudomonadati</taxon>
        <taxon>Bacteroidota</taxon>
        <taxon>Flavobacteriia</taxon>
        <taxon>Flavobacteriales</taxon>
        <taxon>Flavobacteriaceae</taxon>
        <taxon>Winogradskyella</taxon>
    </lineage>
</organism>
<dbReference type="Proteomes" id="UP001589832">
    <property type="component" value="Unassembled WGS sequence"/>
</dbReference>
<reference evidence="1 2" key="1">
    <citation type="submission" date="2024-09" db="EMBL/GenBank/DDBJ databases">
        <authorList>
            <person name="Sun Q."/>
            <person name="Mori K."/>
        </authorList>
    </citation>
    <scope>NUCLEOTIDE SEQUENCE [LARGE SCALE GENOMIC DNA]</scope>
    <source>
        <strain evidence="1 2">NCAIM B.02481</strain>
    </source>
</reference>
<proteinExistence type="predicted"/>
<sequence length="58" mass="6657">MQNKSIIIPIKKRTASFIYPDLIFVLPRMTDIPMSIPRELINMNNTKTQSGIIKGVRI</sequence>
<comment type="caution">
    <text evidence="1">The sequence shown here is derived from an EMBL/GenBank/DDBJ whole genome shotgun (WGS) entry which is preliminary data.</text>
</comment>
<accession>A0ABV6Q8A4</accession>